<organism evidence="4">
    <name type="scientific">Eutreptiella gymnastica</name>
    <dbReference type="NCBI Taxonomy" id="73025"/>
    <lineage>
        <taxon>Eukaryota</taxon>
        <taxon>Discoba</taxon>
        <taxon>Euglenozoa</taxon>
        <taxon>Euglenida</taxon>
        <taxon>Spirocuta</taxon>
        <taxon>Euglenophyceae</taxon>
        <taxon>Eutreptiales</taxon>
        <taxon>Eutreptiaceae</taxon>
        <taxon>Eutreptiella</taxon>
    </lineage>
</organism>
<dbReference type="PANTHER" id="PTHR43153:SF1">
    <property type="entry name" value="ELECTRON TRANSFER FLAVOPROTEIN SUBUNIT ALPHA, MITOCHONDRIAL"/>
    <property type="match status" value="1"/>
</dbReference>
<dbReference type="Gene3D" id="3.40.50.1220">
    <property type="entry name" value="TPP-binding domain"/>
    <property type="match status" value="1"/>
</dbReference>
<dbReference type="Pfam" id="PF00766">
    <property type="entry name" value="ETF_alpha"/>
    <property type="match status" value="1"/>
</dbReference>
<dbReference type="CDD" id="cd01715">
    <property type="entry name" value="ETF_alpha"/>
    <property type="match status" value="1"/>
</dbReference>
<dbReference type="InterPro" id="IPR014731">
    <property type="entry name" value="ETF_asu_C"/>
</dbReference>
<dbReference type="Pfam" id="PF01012">
    <property type="entry name" value="ETF"/>
    <property type="match status" value="1"/>
</dbReference>
<dbReference type="GO" id="GO:0005759">
    <property type="term" value="C:mitochondrial matrix"/>
    <property type="evidence" value="ECO:0007669"/>
    <property type="project" value="UniProtKB-SubCell"/>
</dbReference>
<proteinExistence type="inferred from homology"/>
<gene>
    <name evidence="4" type="ORF">EGYM00163_LOCUS18340</name>
</gene>
<dbReference type="EMBL" id="HBJA01051744">
    <property type="protein sequence ID" value="CAE0807212.1"/>
    <property type="molecule type" value="Transcribed_RNA"/>
</dbReference>
<dbReference type="AlphaFoldDB" id="A0A7S4FQL1"/>
<evidence type="ECO:0000313" key="4">
    <source>
        <dbReference type="EMBL" id="CAE0807212.1"/>
    </source>
</evidence>
<evidence type="ECO:0000259" key="3">
    <source>
        <dbReference type="SMART" id="SM00893"/>
    </source>
</evidence>
<comment type="subcellular location">
    <subcellularLocation>
        <location evidence="1">Mitochondrion matrix</location>
    </subcellularLocation>
</comment>
<accession>A0A7S4FQL1</accession>
<protein>
    <recommendedName>
        <fullName evidence="3">Electron transfer flavoprotein alpha/beta-subunit N-terminal domain-containing protein</fullName>
    </recommendedName>
</protein>
<dbReference type="PANTHER" id="PTHR43153">
    <property type="entry name" value="ELECTRON TRANSFER FLAVOPROTEIN ALPHA"/>
    <property type="match status" value="1"/>
</dbReference>
<dbReference type="SUPFAM" id="SSF52402">
    <property type="entry name" value="Adenine nucleotide alpha hydrolases-like"/>
    <property type="match status" value="1"/>
</dbReference>
<reference evidence="4" key="1">
    <citation type="submission" date="2021-01" db="EMBL/GenBank/DDBJ databases">
        <authorList>
            <person name="Corre E."/>
            <person name="Pelletier E."/>
            <person name="Niang G."/>
            <person name="Scheremetjew M."/>
            <person name="Finn R."/>
            <person name="Kale V."/>
            <person name="Holt S."/>
            <person name="Cochrane G."/>
            <person name="Meng A."/>
            <person name="Brown T."/>
            <person name="Cohen L."/>
        </authorList>
    </citation>
    <scope>NUCLEOTIDE SEQUENCE</scope>
    <source>
        <strain evidence="4">CCMP1594</strain>
    </source>
</reference>
<feature type="domain" description="Electron transfer flavoprotein alpha/beta-subunit N-terminal" evidence="3">
    <location>
        <begin position="13"/>
        <end position="193"/>
    </location>
</feature>
<dbReference type="InterPro" id="IPR033947">
    <property type="entry name" value="ETF_alpha_N"/>
</dbReference>
<dbReference type="InterPro" id="IPR014729">
    <property type="entry name" value="Rossmann-like_a/b/a_fold"/>
</dbReference>
<name>A0A7S4FQL1_9EUGL</name>
<dbReference type="GO" id="GO:0033539">
    <property type="term" value="P:fatty acid beta-oxidation using acyl-CoA dehydrogenase"/>
    <property type="evidence" value="ECO:0007669"/>
    <property type="project" value="TreeGrafter"/>
</dbReference>
<dbReference type="Gene3D" id="3.40.50.620">
    <property type="entry name" value="HUPs"/>
    <property type="match status" value="1"/>
</dbReference>
<dbReference type="InterPro" id="IPR001308">
    <property type="entry name" value="ETF_a/FixB"/>
</dbReference>
<evidence type="ECO:0000256" key="2">
    <source>
        <dbReference type="ARBA" id="ARBA00005817"/>
    </source>
</evidence>
<dbReference type="GO" id="GO:0009055">
    <property type="term" value="F:electron transfer activity"/>
    <property type="evidence" value="ECO:0007669"/>
    <property type="project" value="InterPro"/>
</dbReference>
<sequence length="326" mass="34870">MAMKGARSLLGKALVLIEHNNAKVSPASLSAITAASKFGDITALVAGKGCAPVAEQASKIAGVKAVVQVDSAEYDHLLPENVSKLVEKLHGAEKFSHIVAAHTAFGKSVIPRVAAVSDCQPIPDVINVVDENTFVRPTYAGNALATVKSEIDPVKMLTIRPTSFDKAGDGGSAAVTNGEACGETGGTKWVSDEVDDSGKPDLSSARVVVGGGRGLKSGENFKLLFDLADKIPNCAGAVQRARLREERSLGTGFRTYMSTVPKRSFFCSWRNTCCRGCWLRSQRTPSWTDWQSCCPRFVHRHGLVWCNPASGWHEGQQGHRLCQHGP</sequence>
<comment type="similarity">
    <text evidence="2">Belongs to the ETF alpha-subunit/FixB family.</text>
</comment>
<dbReference type="GO" id="GO:0050660">
    <property type="term" value="F:flavin adenine dinucleotide binding"/>
    <property type="evidence" value="ECO:0007669"/>
    <property type="project" value="InterPro"/>
</dbReference>
<dbReference type="InterPro" id="IPR029035">
    <property type="entry name" value="DHS-like_NAD/FAD-binding_dom"/>
</dbReference>
<evidence type="ECO:0000256" key="1">
    <source>
        <dbReference type="ARBA" id="ARBA00004305"/>
    </source>
</evidence>
<dbReference type="InterPro" id="IPR014730">
    <property type="entry name" value="ETF_a/b_N"/>
</dbReference>
<dbReference type="SMART" id="SM00893">
    <property type="entry name" value="ETF"/>
    <property type="match status" value="1"/>
</dbReference>
<dbReference type="SUPFAM" id="SSF52467">
    <property type="entry name" value="DHS-like NAD/FAD-binding domain"/>
    <property type="match status" value="1"/>
</dbReference>
<dbReference type="FunFam" id="3.40.50.620:FF:000041">
    <property type="entry name" value="Electron transfer flavoprotein alpha subunit"/>
    <property type="match status" value="1"/>
</dbReference>